<evidence type="ECO:0000259" key="2">
    <source>
        <dbReference type="PROSITE" id="PS50030"/>
    </source>
</evidence>
<dbReference type="SMR" id="C4R8T3"/>
<feature type="region of interest" description="Disordered" evidence="1">
    <location>
        <begin position="116"/>
        <end position="161"/>
    </location>
</feature>
<dbReference type="RefSeq" id="XP_002494187.1">
    <property type="nucleotide sequence ID" value="XM_002494142.1"/>
</dbReference>
<feature type="region of interest" description="Disordered" evidence="1">
    <location>
        <begin position="530"/>
        <end position="556"/>
    </location>
</feature>
<dbReference type="KEGG" id="ppa:PAS_chr4_0746"/>
<feature type="domain" description="UBA" evidence="2">
    <location>
        <begin position="161"/>
        <end position="202"/>
    </location>
</feature>
<feature type="compositionally biased region" description="Low complexity" evidence="1">
    <location>
        <begin position="336"/>
        <end position="347"/>
    </location>
</feature>
<dbReference type="EMBL" id="FN392322">
    <property type="protein sequence ID" value="CAY72008.1"/>
    <property type="molecule type" value="Genomic_DNA"/>
</dbReference>
<dbReference type="Gene3D" id="1.25.40.10">
    <property type="entry name" value="Tetratricopeptide repeat domain"/>
    <property type="match status" value="1"/>
</dbReference>
<dbReference type="STRING" id="644223.C4R8T3"/>
<dbReference type="GO" id="GO:0072318">
    <property type="term" value="P:clathrin coat disassembly"/>
    <property type="evidence" value="ECO:0007669"/>
    <property type="project" value="TreeGrafter"/>
</dbReference>
<dbReference type="Proteomes" id="UP000000314">
    <property type="component" value="Chromosome 4"/>
</dbReference>
<protein>
    <submittedName>
        <fullName evidence="3">Auxilin-like protein involved in vesicular transport</fullName>
    </submittedName>
</protein>
<feature type="region of interest" description="Disordered" evidence="1">
    <location>
        <begin position="1"/>
        <end position="101"/>
    </location>
</feature>
<dbReference type="GO" id="GO:0005737">
    <property type="term" value="C:cytoplasm"/>
    <property type="evidence" value="ECO:0007669"/>
    <property type="project" value="TreeGrafter"/>
</dbReference>
<organism evidence="3 4">
    <name type="scientific">Komagataella phaffii (strain GS115 / ATCC 20864)</name>
    <name type="common">Yeast</name>
    <name type="synonym">Pichia pastoris</name>
    <dbReference type="NCBI Taxonomy" id="644223"/>
    <lineage>
        <taxon>Eukaryota</taxon>
        <taxon>Fungi</taxon>
        <taxon>Dikarya</taxon>
        <taxon>Ascomycota</taxon>
        <taxon>Saccharomycotina</taxon>
        <taxon>Pichiomycetes</taxon>
        <taxon>Pichiales</taxon>
        <taxon>Pichiaceae</taxon>
        <taxon>Komagataella</taxon>
    </lineage>
</organism>
<dbReference type="SUPFAM" id="SSF48452">
    <property type="entry name" value="TPR-like"/>
    <property type="match status" value="1"/>
</dbReference>
<dbReference type="InterPro" id="IPR015940">
    <property type="entry name" value="UBA"/>
</dbReference>
<reference evidence="3 4" key="1">
    <citation type="journal article" date="2009" name="Nat. Biotechnol.">
        <title>Genome sequence of the recombinant protein production host Pichia pastoris.</title>
        <authorList>
            <person name="De Schutter K."/>
            <person name="Lin Y.C."/>
            <person name="Tiels P."/>
            <person name="Van Hecke A."/>
            <person name="Glinka S."/>
            <person name="Weber-Lehmann J."/>
            <person name="Rouze P."/>
            <person name="Van de Peer Y."/>
            <person name="Callewaert N."/>
        </authorList>
    </citation>
    <scope>NUCLEOTIDE SEQUENCE [LARGE SCALE GENOMIC DNA]</scope>
    <source>
        <strain evidence="4">GS115 / ATCC 20864</strain>
    </source>
</reference>
<dbReference type="Gene3D" id="1.10.287.110">
    <property type="entry name" value="DnaJ domain"/>
    <property type="match status" value="1"/>
</dbReference>
<dbReference type="eggNOG" id="KOG0431">
    <property type="taxonomic scope" value="Eukaryota"/>
</dbReference>
<dbReference type="OMA" id="GMHELVM"/>
<dbReference type="SUPFAM" id="SSF46934">
    <property type="entry name" value="UBA-like"/>
    <property type="match status" value="1"/>
</dbReference>
<dbReference type="FunCoup" id="C4R8T3">
    <property type="interactions" value="62"/>
</dbReference>
<dbReference type="InterPro" id="IPR009060">
    <property type="entry name" value="UBA-like_sf"/>
</dbReference>
<feature type="region of interest" description="Disordered" evidence="1">
    <location>
        <begin position="277"/>
        <end position="349"/>
    </location>
</feature>
<name>C4R8T3_KOMPG</name>
<proteinExistence type="predicted"/>
<dbReference type="InterPro" id="IPR036869">
    <property type="entry name" value="J_dom_sf"/>
</dbReference>
<dbReference type="PANTHER" id="PTHR23172">
    <property type="entry name" value="AUXILIN/CYCLIN G-ASSOCIATED KINASE-RELATED"/>
    <property type="match status" value="1"/>
</dbReference>
<dbReference type="SMART" id="SM00028">
    <property type="entry name" value="TPR"/>
    <property type="match status" value="3"/>
</dbReference>
<dbReference type="SUPFAM" id="SSF46565">
    <property type="entry name" value="Chaperone J-domain"/>
    <property type="match status" value="1"/>
</dbReference>
<evidence type="ECO:0000313" key="3">
    <source>
        <dbReference type="EMBL" id="CAY72008.1"/>
    </source>
</evidence>
<dbReference type="GO" id="GO:0030276">
    <property type="term" value="F:clathrin binding"/>
    <property type="evidence" value="ECO:0007669"/>
    <property type="project" value="TreeGrafter"/>
</dbReference>
<dbReference type="GO" id="GO:0031982">
    <property type="term" value="C:vesicle"/>
    <property type="evidence" value="ECO:0007669"/>
    <property type="project" value="TreeGrafter"/>
</dbReference>
<evidence type="ECO:0000313" key="4">
    <source>
        <dbReference type="Proteomes" id="UP000000314"/>
    </source>
</evidence>
<dbReference type="GO" id="GO:0072583">
    <property type="term" value="P:clathrin-dependent endocytosis"/>
    <property type="evidence" value="ECO:0007669"/>
    <property type="project" value="TreeGrafter"/>
</dbReference>
<dbReference type="PANTHER" id="PTHR23172:SF19">
    <property type="entry name" value="J DOMAIN-CONTAINING PROTEIN"/>
    <property type="match status" value="1"/>
</dbReference>
<dbReference type="InterPro" id="IPR011990">
    <property type="entry name" value="TPR-like_helical_dom_sf"/>
</dbReference>
<accession>C4R8T3</accession>
<feature type="compositionally biased region" description="Low complexity" evidence="1">
    <location>
        <begin position="63"/>
        <end position="80"/>
    </location>
</feature>
<feature type="compositionally biased region" description="Polar residues" evidence="1">
    <location>
        <begin position="87"/>
        <end position="101"/>
    </location>
</feature>
<dbReference type="AlphaFoldDB" id="C4R8T3"/>
<dbReference type="Gene3D" id="1.10.8.10">
    <property type="entry name" value="DNA helicase RuvA subunit, C-terminal domain"/>
    <property type="match status" value="1"/>
</dbReference>
<feature type="compositionally biased region" description="Polar residues" evidence="1">
    <location>
        <begin position="136"/>
        <end position="148"/>
    </location>
</feature>
<feature type="compositionally biased region" description="Polar residues" evidence="1">
    <location>
        <begin position="13"/>
        <end position="47"/>
    </location>
</feature>
<gene>
    <name evidence="3" type="ordered locus">PAS_chr4_0746</name>
</gene>
<dbReference type="SMART" id="SM00165">
    <property type="entry name" value="UBA"/>
    <property type="match status" value="1"/>
</dbReference>
<dbReference type="GeneID" id="8200639"/>
<evidence type="ECO:0000256" key="1">
    <source>
        <dbReference type="SAM" id="MobiDB-lite"/>
    </source>
</evidence>
<feature type="compositionally biased region" description="Low complexity" evidence="1">
    <location>
        <begin position="149"/>
        <end position="160"/>
    </location>
</feature>
<dbReference type="InParanoid" id="C4R8T3"/>
<dbReference type="InterPro" id="IPR019734">
    <property type="entry name" value="TPR_rpt"/>
</dbReference>
<dbReference type="OrthoDB" id="1717591at2759"/>
<dbReference type="Pfam" id="PF22562">
    <property type="entry name" value="UBA_7"/>
    <property type="match status" value="1"/>
</dbReference>
<dbReference type="HOGENOM" id="CLU_005723_2_0_1"/>
<keyword evidence="4" id="KW-1185">Reference proteome</keyword>
<dbReference type="FunFam" id="1.10.287.110:FF:000002">
    <property type="entry name" value="putative tyrosine-protein phosphatase auxilin isoform X2"/>
    <property type="match status" value="1"/>
</dbReference>
<dbReference type="eggNOG" id="KOG1124">
    <property type="taxonomic scope" value="Eukaryota"/>
</dbReference>
<dbReference type="PROSITE" id="PS50030">
    <property type="entry name" value="UBA"/>
    <property type="match status" value="1"/>
</dbReference>
<sequence>MSKKNDVFADLLSSASGKTRSSNKLASLSEIQSRQSTPQPSLGNNWSGLDLLDSTVSSQVSTPLVPEPVNSSPNVSGSSVFQPNPVPSTTLSNNVTKNPSRQSIDDVFDIFNSAPIQPVNMTPQPSEQSKKELKNGSVSNLDQPTHTNSSNRSQSSSAPSIVRDQSLAELVYMGFSVDEANNALDHTKNGDLNEAIDYIMSKADANTHRLHQQPEDFSTAVNELSTQFMSKASLLFEKGRNVVAKSVENYKEKQFAKNTGQPAWMKNHHKYSARSIDIEDENPTPPRVPSNVTAPPKRAVETKTPASRFKFDDELPSRNRQRQRNLHATNKERPASSKSSTNSSDQSPRNEILLDIFSTSVSSTGPTQDSSSIIDANIGSIQLDSFNESKSSGNALFKNGDFPNALIKYQESLKQLPSNHPLSIVAYSNLAICHFKLGDYKETLSNCKSGLTIIESLDNFSISNLNQLKLKDYDKPIKAFWIKLVTKKAEALEHLEKFNEALNNYNLLVTNGETSKDILDGKRRCLNILNPKPASRRTSRPAPSPSPSPSTYKANYKSSHAINRLKQQSLESEKEEKEKFVLRDAVEAKVNAWKNGKEDNLRALLSSLHTILWSESNWKEVSMSDLVLTKKVKLTYMKACARTHPDKIPSNVTTEQKLIAQNVFVVLNQAWDKFKESNNIQ</sequence>